<protein>
    <submittedName>
        <fullName evidence="1">Uncharacterized protein</fullName>
    </submittedName>
</protein>
<gene>
    <name evidence="1" type="ORF">L6164_035662</name>
</gene>
<reference evidence="1 2" key="1">
    <citation type="journal article" date="2022" name="DNA Res.">
        <title>Chromosomal-level genome assembly of the orchid tree Bauhinia variegata (Leguminosae; Cercidoideae) supports the allotetraploid origin hypothesis of Bauhinia.</title>
        <authorList>
            <person name="Zhong Y."/>
            <person name="Chen Y."/>
            <person name="Zheng D."/>
            <person name="Pang J."/>
            <person name="Liu Y."/>
            <person name="Luo S."/>
            <person name="Meng S."/>
            <person name="Qian L."/>
            <person name="Wei D."/>
            <person name="Dai S."/>
            <person name="Zhou R."/>
        </authorList>
    </citation>
    <scope>NUCLEOTIDE SEQUENCE [LARGE SCALE GENOMIC DNA]</scope>
    <source>
        <strain evidence="1">BV-YZ2020</strain>
    </source>
</reference>
<sequence length="116" mass="13296">MEHWNWSSRKLLSSLSLRLPPRPAKIERKPFLCTSRIKYRSNPSEQYFKPKEATLCRNPSLLFCLDALLLRPNRSFHRLELLGTLGKTSSQSPLTSSSSLIVIFLVQLLLIGNNMP</sequence>
<evidence type="ECO:0000313" key="1">
    <source>
        <dbReference type="EMBL" id="KAI4295639.1"/>
    </source>
</evidence>
<name>A0ACB9KEQ0_BAUVA</name>
<comment type="caution">
    <text evidence="1">The sequence shown here is derived from an EMBL/GenBank/DDBJ whole genome shotgun (WGS) entry which is preliminary data.</text>
</comment>
<keyword evidence="2" id="KW-1185">Reference proteome</keyword>
<accession>A0ACB9KEQ0</accession>
<dbReference type="Proteomes" id="UP000828941">
    <property type="component" value="Chromosome 14"/>
</dbReference>
<dbReference type="EMBL" id="CM039439">
    <property type="protein sequence ID" value="KAI4295639.1"/>
    <property type="molecule type" value="Genomic_DNA"/>
</dbReference>
<evidence type="ECO:0000313" key="2">
    <source>
        <dbReference type="Proteomes" id="UP000828941"/>
    </source>
</evidence>
<proteinExistence type="predicted"/>
<organism evidence="1 2">
    <name type="scientific">Bauhinia variegata</name>
    <name type="common">Purple orchid tree</name>
    <name type="synonym">Phanera variegata</name>
    <dbReference type="NCBI Taxonomy" id="167791"/>
    <lineage>
        <taxon>Eukaryota</taxon>
        <taxon>Viridiplantae</taxon>
        <taxon>Streptophyta</taxon>
        <taxon>Embryophyta</taxon>
        <taxon>Tracheophyta</taxon>
        <taxon>Spermatophyta</taxon>
        <taxon>Magnoliopsida</taxon>
        <taxon>eudicotyledons</taxon>
        <taxon>Gunneridae</taxon>
        <taxon>Pentapetalae</taxon>
        <taxon>rosids</taxon>
        <taxon>fabids</taxon>
        <taxon>Fabales</taxon>
        <taxon>Fabaceae</taxon>
        <taxon>Cercidoideae</taxon>
        <taxon>Cercideae</taxon>
        <taxon>Bauhiniinae</taxon>
        <taxon>Bauhinia</taxon>
    </lineage>
</organism>